<gene>
    <name evidence="1" type="ORF">PSON_ATCC_30995.1.T3230005</name>
</gene>
<dbReference type="AlphaFoldDB" id="A0A8S1RW71"/>
<comment type="caution">
    <text evidence="1">The sequence shown here is derived from an EMBL/GenBank/DDBJ whole genome shotgun (WGS) entry which is preliminary data.</text>
</comment>
<evidence type="ECO:0000313" key="2">
    <source>
        <dbReference type="Proteomes" id="UP000692954"/>
    </source>
</evidence>
<keyword evidence="2" id="KW-1185">Reference proteome</keyword>
<reference evidence="1" key="1">
    <citation type="submission" date="2021-01" db="EMBL/GenBank/DDBJ databases">
        <authorList>
            <consortium name="Genoscope - CEA"/>
            <person name="William W."/>
        </authorList>
    </citation>
    <scope>NUCLEOTIDE SEQUENCE</scope>
</reference>
<evidence type="ECO:0000313" key="1">
    <source>
        <dbReference type="EMBL" id="CAD8130744.1"/>
    </source>
</evidence>
<proteinExistence type="predicted"/>
<name>A0A8S1RW71_9CILI</name>
<accession>A0A8S1RW71</accession>
<protein>
    <submittedName>
        <fullName evidence="1">Uncharacterized protein</fullName>
    </submittedName>
</protein>
<sequence>MILVDGCEVKRKYLDIIQEIIQLLERNIHDYIMTTNKRISKEIQALQDNIQGRADTTERLVELEAV</sequence>
<dbReference type="Proteomes" id="UP000692954">
    <property type="component" value="Unassembled WGS sequence"/>
</dbReference>
<organism evidence="1 2">
    <name type="scientific">Paramecium sonneborni</name>
    <dbReference type="NCBI Taxonomy" id="65129"/>
    <lineage>
        <taxon>Eukaryota</taxon>
        <taxon>Sar</taxon>
        <taxon>Alveolata</taxon>
        <taxon>Ciliophora</taxon>
        <taxon>Intramacronucleata</taxon>
        <taxon>Oligohymenophorea</taxon>
        <taxon>Peniculida</taxon>
        <taxon>Parameciidae</taxon>
        <taxon>Paramecium</taxon>
    </lineage>
</organism>
<dbReference type="EMBL" id="CAJJDN010000323">
    <property type="protein sequence ID" value="CAD8130744.1"/>
    <property type="molecule type" value="Genomic_DNA"/>
</dbReference>